<feature type="coiled-coil region" evidence="1">
    <location>
        <begin position="218"/>
        <end position="305"/>
    </location>
</feature>
<evidence type="ECO:0000313" key="5">
    <source>
        <dbReference type="WBParaSite" id="SPAL_0001328600.1"/>
    </source>
</evidence>
<keyword evidence="2" id="KW-0812">Transmembrane</keyword>
<feature type="transmembrane region" description="Helical" evidence="2">
    <location>
        <begin position="504"/>
        <end position="525"/>
    </location>
</feature>
<dbReference type="Pfam" id="PF00498">
    <property type="entry name" value="FHA"/>
    <property type="match status" value="1"/>
</dbReference>
<keyword evidence="4" id="KW-1185">Reference proteome</keyword>
<name>A0A0N5C5Q9_STREA</name>
<proteinExistence type="predicted"/>
<dbReference type="SMART" id="SM00240">
    <property type="entry name" value="FHA"/>
    <property type="match status" value="1"/>
</dbReference>
<dbReference type="Proteomes" id="UP000046392">
    <property type="component" value="Unplaced"/>
</dbReference>
<organism evidence="4 5">
    <name type="scientific">Strongyloides papillosus</name>
    <name type="common">Intestinal threadworm</name>
    <dbReference type="NCBI Taxonomy" id="174720"/>
    <lineage>
        <taxon>Eukaryota</taxon>
        <taxon>Metazoa</taxon>
        <taxon>Ecdysozoa</taxon>
        <taxon>Nematoda</taxon>
        <taxon>Chromadorea</taxon>
        <taxon>Rhabditida</taxon>
        <taxon>Tylenchina</taxon>
        <taxon>Panagrolaimomorpha</taxon>
        <taxon>Strongyloidoidea</taxon>
        <taxon>Strongyloididae</taxon>
        <taxon>Strongyloides</taxon>
    </lineage>
</organism>
<evidence type="ECO:0000256" key="2">
    <source>
        <dbReference type="SAM" id="Phobius"/>
    </source>
</evidence>
<keyword evidence="1" id="KW-0175">Coiled coil</keyword>
<dbReference type="STRING" id="174720.A0A0N5C5Q9"/>
<dbReference type="InterPro" id="IPR008984">
    <property type="entry name" value="SMAD_FHA_dom_sf"/>
</dbReference>
<sequence length="532" mass="61705">MSNEELFYIVLSPCVESFPFEERMILLPSQQSSPIIVGRNLGHLTSSKDNAIFHCKVLSRNHAYIWFDDGKCYIRDTKSSNGTFVNGVKLQSQNSKTSIKQLFTGDIVQFGVEILDYENKVISPCIIAYVKFANKFGYEIEVTSKSEQKVVDDKITLCENKITNLSNKESQKIFELQQFIKEVVFRENILTQKLEALEEALLATTKAAESSWTSSVNEKTLLSRIQRLECKVASYENKYPSDPHQKCSLNESKENIDQTLNEILKKQKEFEMKVNKQLEEFSEKLLNLSKKANDIYDKIDKQQKQLNDNEELCKLNNLTIDEINSRLSNHLTVFEIYKKSTDYKFSEISSNIGNIVKNELKSQTLGNKININFDETDSQSESVNSIIPCHFPEHKDNDHCHYGNKNQQYQRKVGNENSEFSDGSLSSLSPYVTYKYLKKPHKKNLVYRFSSISERSLFSSLRKRYKKRQKENRRKKLKLRDMNKKIKYYGKNGNLNKNTFNYDFSFDILMITLLPLVAIFSTLLMKFSSNSS</sequence>
<accession>A0A0N5C5Q9</accession>
<dbReference type="AlphaFoldDB" id="A0A0N5C5Q9"/>
<keyword evidence="2" id="KW-1133">Transmembrane helix</keyword>
<dbReference type="PROSITE" id="PS50006">
    <property type="entry name" value="FHA_DOMAIN"/>
    <property type="match status" value="1"/>
</dbReference>
<protein>
    <submittedName>
        <fullName evidence="5">FHA domain-containing protein</fullName>
    </submittedName>
</protein>
<dbReference type="SUPFAM" id="SSF49879">
    <property type="entry name" value="SMAD/FHA domain"/>
    <property type="match status" value="1"/>
</dbReference>
<dbReference type="InterPro" id="IPR000253">
    <property type="entry name" value="FHA_dom"/>
</dbReference>
<dbReference type="Gene3D" id="2.60.200.20">
    <property type="match status" value="1"/>
</dbReference>
<feature type="domain" description="FHA" evidence="3">
    <location>
        <begin position="35"/>
        <end position="90"/>
    </location>
</feature>
<dbReference type="PANTHER" id="PTHR15715:SF37">
    <property type="entry name" value="LD47843P"/>
    <property type="match status" value="1"/>
</dbReference>
<evidence type="ECO:0000256" key="1">
    <source>
        <dbReference type="SAM" id="Coils"/>
    </source>
</evidence>
<dbReference type="InterPro" id="IPR051176">
    <property type="entry name" value="Cent_Immune-Sig_Mod"/>
</dbReference>
<dbReference type="WBParaSite" id="SPAL_0001328600.1">
    <property type="protein sequence ID" value="SPAL_0001328600.1"/>
    <property type="gene ID" value="SPAL_0001328600"/>
</dbReference>
<keyword evidence="2" id="KW-0472">Membrane</keyword>
<evidence type="ECO:0000259" key="3">
    <source>
        <dbReference type="PROSITE" id="PS50006"/>
    </source>
</evidence>
<reference evidence="5" key="1">
    <citation type="submission" date="2017-02" db="UniProtKB">
        <authorList>
            <consortium name="WormBaseParasite"/>
        </authorList>
    </citation>
    <scope>IDENTIFICATION</scope>
</reference>
<dbReference type="PANTHER" id="PTHR15715">
    <property type="entry name" value="CENTROSOMAL PROTEIN OF 170 KDA"/>
    <property type="match status" value="1"/>
</dbReference>
<evidence type="ECO:0000313" key="4">
    <source>
        <dbReference type="Proteomes" id="UP000046392"/>
    </source>
</evidence>